<evidence type="ECO:0000256" key="5">
    <source>
        <dbReference type="SAM" id="Phobius"/>
    </source>
</evidence>
<dbReference type="PANTHER" id="PTHR31465:SF1">
    <property type="entry name" value="PROTEIN RTA1-RELATED"/>
    <property type="match status" value="1"/>
</dbReference>
<reference evidence="6" key="1">
    <citation type="journal article" date="2020" name="Stud. Mycol.">
        <title>101 Dothideomycetes genomes: a test case for predicting lifestyles and emergence of pathogens.</title>
        <authorList>
            <person name="Haridas S."/>
            <person name="Albert R."/>
            <person name="Binder M."/>
            <person name="Bloem J."/>
            <person name="Labutti K."/>
            <person name="Salamov A."/>
            <person name="Andreopoulos B."/>
            <person name="Baker S."/>
            <person name="Barry K."/>
            <person name="Bills G."/>
            <person name="Bluhm B."/>
            <person name="Cannon C."/>
            <person name="Castanera R."/>
            <person name="Culley D."/>
            <person name="Daum C."/>
            <person name="Ezra D."/>
            <person name="Gonzalez J."/>
            <person name="Henrissat B."/>
            <person name="Kuo A."/>
            <person name="Liang C."/>
            <person name="Lipzen A."/>
            <person name="Lutzoni F."/>
            <person name="Magnuson J."/>
            <person name="Mondo S."/>
            <person name="Nolan M."/>
            <person name="Ohm R."/>
            <person name="Pangilinan J."/>
            <person name="Park H.-J."/>
            <person name="Ramirez L."/>
            <person name="Alfaro M."/>
            <person name="Sun H."/>
            <person name="Tritt A."/>
            <person name="Yoshinaga Y."/>
            <person name="Zwiers L.-H."/>
            <person name="Turgeon B."/>
            <person name="Goodwin S."/>
            <person name="Spatafora J."/>
            <person name="Crous P."/>
            <person name="Grigoriev I."/>
        </authorList>
    </citation>
    <scope>NUCLEOTIDE SEQUENCE</scope>
    <source>
        <strain evidence="6">CBS 627.86</strain>
    </source>
</reference>
<keyword evidence="2 5" id="KW-0812">Transmembrane</keyword>
<evidence type="ECO:0000256" key="2">
    <source>
        <dbReference type="ARBA" id="ARBA00022692"/>
    </source>
</evidence>
<comment type="subcellular location">
    <subcellularLocation>
        <location evidence="1">Membrane</location>
        <topology evidence="1">Multi-pass membrane protein</topology>
    </subcellularLocation>
</comment>
<organism evidence="6 7">
    <name type="scientific">Lophiotrema nucula</name>
    <dbReference type="NCBI Taxonomy" id="690887"/>
    <lineage>
        <taxon>Eukaryota</taxon>
        <taxon>Fungi</taxon>
        <taxon>Dikarya</taxon>
        <taxon>Ascomycota</taxon>
        <taxon>Pezizomycotina</taxon>
        <taxon>Dothideomycetes</taxon>
        <taxon>Pleosporomycetidae</taxon>
        <taxon>Pleosporales</taxon>
        <taxon>Lophiotremataceae</taxon>
        <taxon>Lophiotrema</taxon>
    </lineage>
</organism>
<feature type="transmembrane region" description="Helical" evidence="5">
    <location>
        <begin position="9"/>
        <end position="27"/>
    </location>
</feature>
<keyword evidence="4 5" id="KW-0472">Membrane</keyword>
<dbReference type="Pfam" id="PF04479">
    <property type="entry name" value="RTA1"/>
    <property type="match status" value="1"/>
</dbReference>
<keyword evidence="3 5" id="KW-1133">Transmembrane helix</keyword>
<dbReference type="AlphaFoldDB" id="A0A6A5YWM7"/>
<dbReference type="GO" id="GO:0016020">
    <property type="term" value="C:membrane"/>
    <property type="evidence" value="ECO:0007669"/>
    <property type="project" value="UniProtKB-SubCell"/>
</dbReference>
<evidence type="ECO:0000256" key="1">
    <source>
        <dbReference type="ARBA" id="ARBA00004141"/>
    </source>
</evidence>
<name>A0A6A5YWM7_9PLEO</name>
<dbReference type="OrthoDB" id="3358017at2759"/>
<dbReference type="Proteomes" id="UP000799770">
    <property type="component" value="Unassembled WGS sequence"/>
</dbReference>
<accession>A0A6A5YWM7</accession>
<proteinExistence type="predicted"/>
<dbReference type="InterPro" id="IPR007568">
    <property type="entry name" value="RTA1"/>
</dbReference>
<evidence type="ECO:0000256" key="4">
    <source>
        <dbReference type="ARBA" id="ARBA00023136"/>
    </source>
</evidence>
<keyword evidence="7" id="KW-1185">Reference proteome</keyword>
<dbReference type="EMBL" id="ML977335">
    <property type="protein sequence ID" value="KAF2111263.1"/>
    <property type="molecule type" value="Genomic_DNA"/>
</dbReference>
<dbReference type="PANTHER" id="PTHR31465">
    <property type="entry name" value="PROTEIN RTA1-RELATED"/>
    <property type="match status" value="1"/>
</dbReference>
<protein>
    <submittedName>
        <fullName evidence="6">RTA1 like protein-domain-containing protein</fullName>
    </submittedName>
</protein>
<evidence type="ECO:0000313" key="6">
    <source>
        <dbReference type="EMBL" id="KAF2111263.1"/>
    </source>
</evidence>
<sequence>MYQCYRKRAWFLIAFIIGGWFECIGYIGRIQSSQDKEASGPFIMQTLLLLLGPALFAASIYIILGRLIYLTEGEQYSPIRRTWLTKIFVAGDAISFLMQGEGGGIMASSDGDEDKNKLFFFGFFVVTARIFQYRGRAHLKRISQDFD</sequence>
<evidence type="ECO:0000256" key="3">
    <source>
        <dbReference type="ARBA" id="ARBA00022989"/>
    </source>
</evidence>
<gene>
    <name evidence="6" type="ORF">BDV96DRAFT_603372</name>
</gene>
<evidence type="ECO:0000313" key="7">
    <source>
        <dbReference type="Proteomes" id="UP000799770"/>
    </source>
</evidence>
<feature type="transmembrane region" description="Helical" evidence="5">
    <location>
        <begin position="47"/>
        <end position="69"/>
    </location>
</feature>